<gene>
    <name evidence="10" type="primary">folP</name>
    <name evidence="10" type="ORF">D6D85_08305</name>
</gene>
<dbReference type="PANTHER" id="PTHR20941">
    <property type="entry name" value="FOLATE SYNTHESIS PROTEINS"/>
    <property type="match status" value="1"/>
</dbReference>
<dbReference type="PROSITE" id="PS50972">
    <property type="entry name" value="PTERIN_BINDING"/>
    <property type="match status" value="1"/>
</dbReference>
<keyword evidence="7" id="KW-0460">Magnesium</keyword>
<evidence type="ECO:0000256" key="1">
    <source>
        <dbReference type="ARBA" id="ARBA00000012"/>
    </source>
</evidence>
<dbReference type="SUPFAM" id="SSF51717">
    <property type="entry name" value="Dihydropteroate synthetase-like"/>
    <property type="match status" value="1"/>
</dbReference>
<dbReference type="InterPro" id="IPR006390">
    <property type="entry name" value="DHP_synth_dom"/>
</dbReference>
<comment type="catalytic activity">
    <reaction evidence="1">
        <text>(7,8-dihydropterin-6-yl)methyl diphosphate + 4-aminobenzoate = 7,8-dihydropteroate + diphosphate</text>
        <dbReference type="Rhea" id="RHEA:19949"/>
        <dbReference type="ChEBI" id="CHEBI:17836"/>
        <dbReference type="ChEBI" id="CHEBI:17839"/>
        <dbReference type="ChEBI" id="CHEBI:33019"/>
        <dbReference type="ChEBI" id="CHEBI:72950"/>
        <dbReference type="EC" id="2.5.1.15"/>
    </reaction>
</comment>
<reference evidence="10 11" key="1">
    <citation type="submission" date="2018-10" db="EMBL/GenBank/DDBJ databases">
        <title>Co-occurring genomic capacity for anaerobic methane metabolism and dissimilatory sulfite reduction discovered in the Korarchaeota.</title>
        <authorList>
            <person name="Mckay L.J."/>
            <person name="Dlakic M."/>
            <person name="Fields M.W."/>
            <person name="Delmont T.O."/>
            <person name="Eren A.M."/>
            <person name="Jay Z.J."/>
            <person name="Klingelsmith K.B."/>
            <person name="Rusch D.B."/>
            <person name="Inskeep W.P."/>
        </authorList>
    </citation>
    <scope>NUCLEOTIDE SEQUENCE [LARGE SCALE GENOMIC DNA]</scope>
    <source>
        <strain evidence="10 11">MDKW</strain>
    </source>
</reference>
<evidence type="ECO:0000256" key="5">
    <source>
        <dbReference type="ARBA" id="ARBA00022679"/>
    </source>
</evidence>
<dbReference type="GO" id="GO:0004156">
    <property type="term" value="F:dihydropteroate synthase activity"/>
    <property type="evidence" value="ECO:0007669"/>
    <property type="project" value="UniProtKB-EC"/>
</dbReference>
<dbReference type="OrthoDB" id="371861at2157"/>
<dbReference type="AlphaFoldDB" id="A0A3R9R462"/>
<evidence type="ECO:0000256" key="3">
    <source>
        <dbReference type="ARBA" id="ARBA00004763"/>
    </source>
</evidence>
<dbReference type="PANTHER" id="PTHR20941:SF1">
    <property type="entry name" value="FOLIC ACID SYNTHESIS PROTEIN FOL1"/>
    <property type="match status" value="1"/>
</dbReference>
<evidence type="ECO:0000256" key="4">
    <source>
        <dbReference type="ARBA" id="ARBA00012458"/>
    </source>
</evidence>
<sequence>MFLKADLSGVKVGLGESVKVIGAINLSPESFYKDSVAKSPEEALRIAEKMVEQGASIIDIGGMSTAPYLNTYVSEEEEIRRVVPAIKRIKDLGVPISIDTKRYEVALRAVEAGASIVNDVSGLSDDRMADLVSSMDLSLIMGAFGRPESSNPLKEIRRFISEGLRRAYGIKEDRIVVDPLIGFFRQQDKPWYIWDSEVLRGLSSLLIMGRPICVSVSRKSFIGKIAGEEDPRRRLPGSIAATAIAVYNGASVVRTHDVWETVQAVKIAEFMRKNIEVYKKDIEAYLMPVGMKEEDFEDLYLRIGAHPYGAREVASKSETRVLYIRGVSNPVAIVIKQEMLASGGDAAVPASTIVFGQERVDLVIAGNMKQLRRLAEKMELNAKEGKNLSKEFLSVKEAISSLMSR</sequence>
<comment type="pathway">
    <text evidence="3">Cofactor biosynthesis; tetrahydrofolate biosynthesis; 7,8-dihydrofolate from 2-amino-4-hydroxy-6-hydroxymethyl-7,8-dihydropteridine diphosphate and 4-aminobenzoate: step 1/2.</text>
</comment>
<keyword evidence="11" id="KW-1185">Reference proteome</keyword>
<dbReference type="Proteomes" id="UP000277582">
    <property type="component" value="Unassembled WGS sequence"/>
</dbReference>
<dbReference type="InterPro" id="IPR000489">
    <property type="entry name" value="Pterin-binding_dom"/>
</dbReference>
<evidence type="ECO:0000256" key="8">
    <source>
        <dbReference type="ARBA" id="ARBA00022909"/>
    </source>
</evidence>
<comment type="cofactor">
    <cofactor evidence="2">
        <name>Mg(2+)</name>
        <dbReference type="ChEBI" id="CHEBI:18420"/>
    </cofactor>
</comment>
<keyword evidence="6" id="KW-0479">Metal-binding</keyword>
<dbReference type="GO" id="GO:0046656">
    <property type="term" value="P:folic acid biosynthetic process"/>
    <property type="evidence" value="ECO:0007669"/>
    <property type="project" value="UniProtKB-KW"/>
</dbReference>
<evidence type="ECO:0000256" key="2">
    <source>
        <dbReference type="ARBA" id="ARBA00001946"/>
    </source>
</evidence>
<proteinExistence type="predicted"/>
<dbReference type="NCBIfam" id="TIGR01496">
    <property type="entry name" value="DHPS"/>
    <property type="match status" value="1"/>
</dbReference>
<dbReference type="RefSeq" id="WP_125671534.1">
    <property type="nucleotide sequence ID" value="NZ_RCOS01000096.1"/>
</dbReference>
<feature type="domain" description="Pterin-binding" evidence="9">
    <location>
        <begin position="18"/>
        <end position="266"/>
    </location>
</feature>
<keyword evidence="8" id="KW-0289">Folate biosynthesis</keyword>
<accession>A0A3R9R462</accession>
<evidence type="ECO:0000259" key="9">
    <source>
        <dbReference type="PROSITE" id="PS50972"/>
    </source>
</evidence>
<dbReference type="InterPro" id="IPR011005">
    <property type="entry name" value="Dihydropteroate_synth-like_sf"/>
</dbReference>
<comment type="caution">
    <text evidence="10">The sequence shown here is derived from an EMBL/GenBank/DDBJ whole genome shotgun (WGS) entry which is preliminary data.</text>
</comment>
<dbReference type="GO" id="GO:0046654">
    <property type="term" value="P:tetrahydrofolate biosynthetic process"/>
    <property type="evidence" value="ECO:0007669"/>
    <property type="project" value="TreeGrafter"/>
</dbReference>
<dbReference type="InterPro" id="IPR045031">
    <property type="entry name" value="DHP_synth-like"/>
</dbReference>
<dbReference type="EC" id="2.5.1.15" evidence="4"/>
<evidence type="ECO:0000313" key="10">
    <source>
        <dbReference type="EMBL" id="RSN74360.1"/>
    </source>
</evidence>
<evidence type="ECO:0000256" key="6">
    <source>
        <dbReference type="ARBA" id="ARBA00022723"/>
    </source>
</evidence>
<dbReference type="Pfam" id="PF00809">
    <property type="entry name" value="Pterin_bind"/>
    <property type="match status" value="1"/>
</dbReference>
<keyword evidence="5 10" id="KW-0808">Transferase</keyword>
<dbReference type="GO" id="GO:0046872">
    <property type="term" value="F:metal ion binding"/>
    <property type="evidence" value="ECO:0007669"/>
    <property type="project" value="UniProtKB-KW"/>
</dbReference>
<evidence type="ECO:0000256" key="7">
    <source>
        <dbReference type="ARBA" id="ARBA00022842"/>
    </source>
</evidence>
<dbReference type="Gene3D" id="3.20.20.20">
    <property type="entry name" value="Dihydropteroate synthase-like"/>
    <property type="match status" value="1"/>
</dbReference>
<organism evidence="10 11">
    <name type="scientific">Candidatus Methanodesulfokora washburnensis</name>
    <dbReference type="NCBI Taxonomy" id="2478471"/>
    <lineage>
        <taxon>Archaea</taxon>
        <taxon>Thermoproteota</taxon>
        <taxon>Candidatus Korarchaeia</taxon>
        <taxon>Candidatus Korarchaeia incertae sedis</taxon>
        <taxon>Candidatus Methanodesulfokora</taxon>
    </lineage>
</organism>
<dbReference type="PROSITE" id="PS00793">
    <property type="entry name" value="DHPS_2"/>
    <property type="match status" value="1"/>
</dbReference>
<protein>
    <recommendedName>
        <fullName evidence="4">dihydropteroate synthase</fullName>
        <ecNumber evidence="4">2.5.1.15</ecNumber>
    </recommendedName>
</protein>
<evidence type="ECO:0000313" key="11">
    <source>
        <dbReference type="Proteomes" id="UP000277582"/>
    </source>
</evidence>
<dbReference type="EMBL" id="RCOS01000096">
    <property type="protein sequence ID" value="RSN74360.1"/>
    <property type="molecule type" value="Genomic_DNA"/>
</dbReference>
<name>A0A3R9R462_9CREN</name>